<comment type="caution">
    <text evidence="2">The sequence shown here is derived from an EMBL/GenBank/DDBJ whole genome shotgun (WGS) entry which is preliminary data.</text>
</comment>
<dbReference type="OrthoDB" id="3192849at2"/>
<feature type="domain" description="Putative Se/S carrier protein-like" evidence="1">
    <location>
        <begin position="8"/>
        <end position="73"/>
    </location>
</feature>
<name>A0A2P7Q2X2_9FIRM</name>
<reference evidence="2" key="1">
    <citation type="thesis" date="2015" institute="Rutgers" country="The State University of New Jersey, 14 College Farm Rd., New Brunswick, NJ, USA">
        <title>Ammonia toxicity in bacteria and its implications for treatment of and resource recovery from highly nitrogenous organic wastes.</title>
        <authorList>
            <person name="Luther A.K."/>
        </authorList>
    </citation>
    <scope>NUCLEOTIDE SEQUENCE</scope>
    <source>
        <strain evidence="2">RT-10B</strain>
    </source>
</reference>
<sequence>MNSKEKNLFVTFYTTAEAMAIEQSCSDNNIEGKLVPVPRVLSAGCGVAWKGRPEDIDITTQILKDDDIEWEEITIL</sequence>
<keyword evidence="3" id="KW-1185">Reference proteome</keyword>
<organism evidence="2 3">
    <name type="scientific">Peptostreptococcus russellii</name>
    <dbReference type="NCBI Taxonomy" id="215200"/>
    <lineage>
        <taxon>Bacteria</taxon>
        <taxon>Bacillati</taxon>
        <taxon>Bacillota</taxon>
        <taxon>Clostridia</taxon>
        <taxon>Peptostreptococcales</taxon>
        <taxon>Peptostreptococcaceae</taxon>
        <taxon>Peptostreptococcus</taxon>
    </lineage>
</organism>
<dbReference type="Pfam" id="PF11823">
    <property type="entry name" value="Se_S_carrier"/>
    <property type="match status" value="1"/>
</dbReference>
<evidence type="ECO:0000259" key="1">
    <source>
        <dbReference type="Pfam" id="PF11823"/>
    </source>
</evidence>
<evidence type="ECO:0000313" key="2">
    <source>
        <dbReference type="EMBL" id="PSJ32312.1"/>
    </source>
</evidence>
<gene>
    <name evidence="2" type="ORF">UF10_00675</name>
</gene>
<dbReference type="EMBL" id="JYGE01000001">
    <property type="protein sequence ID" value="PSJ32312.1"/>
    <property type="molecule type" value="Genomic_DNA"/>
</dbReference>
<proteinExistence type="predicted"/>
<dbReference type="Proteomes" id="UP000241434">
    <property type="component" value="Unassembled WGS sequence"/>
</dbReference>
<dbReference type="RefSeq" id="WP_106775931.1">
    <property type="nucleotide sequence ID" value="NZ_JBGGGQ010000002.1"/>
</dbReference>
<dbReference type="InterPro" id="IPR021778">
    <property type="entry name" value="Se/S_carrier-like"/>
</dbReference>
<evidence type="ECO:0000313" key="3">
    <source>
        <dbReference type="Proteomes" id="UP000241434"/>
    </source>
</evidence>
<accession>A0A2P7Q2X2</accession>
<dbReference type="AlphaFoldDB" id="A0A2P7Q2X2"/>
<protein>
    <recommendedName>
        <fullName evidence="1">Putative Se/S carrier protein-like domain-containing protein</fullName>
    </recommendedName>
</protein>